<protein>
    <recommendedName>
        <fullName evidence="2">Ketopantoate reductase N-terminal domain-containing protein</fullName>
    </recommendedName>
</protein>
<evidence type="ECO:0008006" key="2">
    <source>
        <dbReference type="Google" id="ProtNLM"/>
    </source>
</evidence>
<comment type="caution">
    <text evidence="1">The sequence shown here is derived from an EMBL/GenBank/DDBJ whole genome shotgun (WGS) entry which is preliminary data.</text>
</comment>
<gene>
    <name evidence="1" type="ORF">ENJ65_02725</name>
</gene>
<dbReference type="SUPFAM" id="SSF51735">
    <property type="entry name" value="NAD(P)-binding Rossmann-fold domains"/>
    <property type="match status" value="1"/>
</dbReference>
<evidence type="ECO:0000313" key="1">
    <source>
        <dbReference type="EMBL" id="HHJ80528.1"/>
    </source>
</evidence>
<organism evidence="1">
    <name type="scientific">Candidatus Tenderia electrophaga</name>
    <dbReference type="NCBI Taxonomy" id="1748243"/>
    <lineage>
        <taxon>Bacteria</taxon>
        <taxon>Pseudomonadati</taxon>
        <taxon>Pseudomonadota</taxon>
        <taxon>Gammaproteobacteria</taxon>
        <taxon>Candidatus Tenderiales</taxon>
        <taxon>Candidatus Tenderiaceae</taxon>
        <taxon>Candidatus Tenderia</taxon>
    </lineage>
</organism>
<reference evidence="1" key="1">
    <citation type="journal article" date="2020" name="mSystems">
        <title>Genome- and Community-Level Interaction Insights into Carbon Utilization and Element Cycling Functions of Hydrothermarchaeota in Hydrothermal Sediment.</title>
        <authorList>
            <person name="Zhou Z."/>
            <person name="Liu Y."/>
            <person name="Xu W."/>
            <person name="Pan J."/>
            <person name="Luo Z.H."/>
            <person name="Li M."/>
        </authorList>
    </citation>
    <scope>NUCLEOTIDE SEQUENCE [LARGE SCALE GENOMIC DNA]</scope>
    <source>
        <strain evidence="1">HyVt-505</strain>
    </source>
</reference>
<dbReference type="Proteomes" id="UP000885832">
    <property type="component" value="Unassembled WGS sequence"/>
</dbReference>
<dbReference type="InterPro" id="IPR036291">
    <property type="entry name" value="NAD(P)-bd_dom_sf"/>
</dbReference>
<sequence length="255" mass="27979">MLKPIVVIGIGEMAGVFARGFLRAGHPVYPITRDMNMQAAADTIPEPEFVLVAVGETDLQATLQQIPSQWHDKLALLQNELLPRDWQDYPFTNPTIISVWFEKKKGQDAKVLLASPAFGPHAETLKQGLASLDIPCRVVDSATEMQYELLRKNVYIITTNIAGLKAGGTVSELWSEHEALTRAVASDVMDIQATLVGDMLPRERLIDGMLAAFEGDPQHKCMGRSAPARLQRALQLADQAGLDVASLRKIADAQR</sequence>
<dbReference type="EMBL" id="DRNF01000172">
    <property type="protein sequence ID" value="HHJ80528.1"/>
    <property type="molecule type" value="Genomic_DNA"/>
</dbReference>
<proteinExistence type="predicted"/>
<accession>A0A832N3M2</accession>
<name>A0A832N3M2_9GAMM</name>
<dbReference type="AlphaFoldDB" id="A0A832N3M2"/>
<dbReference type="Gene3D" id="3.40.50.720">
    <property type="entry name" value="NAD(P)-binding Rossmann-like Domain"/>
    <property type="match status" value="1"/>
</dbReference>